<keyword evidence="3" id="KW-1185">Reference proteome</keyword>
<evidence type="ECO:0000313" key="2">
    <source>
        <dbReference type="EMBL" id="MTD95665.1"/>
    </source>
</evidence>
<keyword evidence="1" id="KW-0812">Transmembrane</keyword>
<evidence type="ECO:0000256" key="1">
    <source>
        <dbReference type="SAM" id="Phobius"/>
    </source>
</evidence>
<name>A0A6I3KIU3_9HYPH</name>
<keyword evidence="1" id="KW-0472">Membrane</keyword>
<reference evidence="2 3" key="1">
    <citation type="submission" date="2019-11" db="EMBL/GenBank/DDBJ databases">
        <title>Identification of a novel strain.</title>
        <authorList>
            <person name="Xu Q."/>
            <person name="Wang G."/>
        </authorList>
    </citation>
    <scope>NUCLEOTIDE SEQUENCE [LARGE SCALE GENOMIC DNA]</scope>
    <source>
        <strain evidence="3">xq</strain>
    </source>
</reference>
<dbReference type="AlphaFoldDB" id="A0A6I3KIU3"/>
<accession>A0A6I3KIU3</accession>
<sequence length="304" mass="32849">MPQDLMTNLSWYIAGAFAVGFVVAWIACGNPEAAAAAALVREEERRRGVLGWFWRGYRAYDRGAGWWDRISWFLGLFKTNAGVAMLVATTGAAATYGAVEIHKRVIEPLKVETAAVNPQAEVRQTRNSTVFAIEGKDKAGRHAAFDVVVLNKSFLWVRGSAEDLEKDGVTIPRDQVAAAVLDDEVKNALADAKEVITVGTASQEGNAADEVARAERRAKQAATLVSGAVTANIPIWTLNLGQYRDPCTNCETGGTSWQRPFIVIAVKEADPDTNIGEALADAMSGKEKLPSPASYSAFTLTQFR</sequence>
<feature type="transmembrane region" description="Helical" evidence="1">
    <location>
        <begin position="9"/>
        <end position="27"/>
    </location>
</feature>
<dbReference type="EMBL" id="WMBQ01000002">
    <property type="protein sequence ID" value="MTD95665.1"/>
    <property type="molecule type" value="Genomic_DNA"/>
</dbReference>
<protein>
    <submittedName>
        <fullName evidence="2">Uncharacterized protein</fullName>
    </submittedName>
</protein>
<gene>
    <name evidence="2" type="ORF">GIW81_15100</name>
</gene>
<evidence type="ECO:0000313" key="3">
    <source>
        <dbReference type="Proteomes" id="UP000440694"/>
    </source>
</evidence>
<dbReference type="Proteomes" id="UP000440694">
    <property type="component" value="Unassembled WGS sequence"/>
</dbReference>
<keyword evidence="1" id="KW-1133">Transmembrane helix</keyword>
<comment type="caution">
    <text evidence="2">The sequence shown here is derived from an EMBL/GenBank/DDBJ whole genome shotgun (WGS) entry which is preliminary data.</text>
</comment>
<dbReference type="RefSeq" id="WP_154740187.1">
    <property type="nucleotide sequence ID" value="NZ_WMBQ01000002.1"/>
</dbReference>
<organism evidence="2 3">
    <name type="scientific">Hyphomicrobium album</name>
    <dbReference type="NCBI Taxonomy" id="2665159"/>
    <lineage>
        <taxon>Bacteria</taxon>
        <taxon>Pseudomonadati</taxon>
        <taxon>Pseudomonadota</taxon>
        <taxon>Alphaproteobacteria</taxon>
        <taxon>Hyphomicrobiales</taxon>
        <taxon>Hyphomicrobiaceae</taxon>
        <taxon>Hyphomicrobium</taxon>
    </lineage>
</organism>
<proteinExistence type="predicted"/>